<keyword evidence="3 6" id="KW-1133">Transmembrane helix</keyword>
<feature type="transmembrane region" description="Helical" evidence="6">
    <location>
        <begin position="104"/>
        <end position="132"/>
    </location>
</feature>
<dbReference type="Gene3D" id="1.20.140.150">
    <property type="match status" value="1"/>
</dbReference>
<dbReference type="Proteomes" id="UP001186944">
    <property type="component" value="Unassembled WGS sequence"/>
</dbReference>
<accession>A0AA88XLW9</accession>
<dbReference type="InterPro" id="IPR004031">
    <property type="entry name" value="PMP22/EMP/MP20/Claudin"/>
</dbReference>
<evidence type="ECO:0000313" key="8">
    <source>
        <dbReference type="Proteomes" id="UP001186944"/>
    </source>
</evidence>
<protein>
    <submittedName>
        <fullName evidence="7">Uncharacterized protein</fullName>
    </submittedName>
</protein>
<feature type="transmembrane region" description="Helical" evidence="6">
    <location>
        <begin position="20"/>
        <end position="45"/>
    </location>
</feature>
<feature type="transmembrane region" description="Helical" evidence="6">
    <location>
        <begin position="144"/>
        <end position="170"/>
    </location>
</feature>
<evidence type="ECO:0000256" key="2">
    <source>
        <dbReference type="ARBA" id="ARBA00022692"/>
    </source>
</evidence>
<gene>
    <name evidence="7" type="ORF">FSP39_017190</name>
</gene>
<keyword evidence="4 6" id="KW-0472">Membrane</keyword>
<dbReference type="PANTHER" id="PTHR21284:SF12">
    <property type="entry name" value="EG:80H7.2 PROTEIN"/>
    <property type="match status" value="1"/>
</dbReference>
<evidence type="ECO:0000256" key="3">
    <source>
        <dbReference type="ARBA" id="ARBA00022989"/>
    </source>
</evidence>
<comment type="subcellular location">
    <subcellularLocation>
        <location evidence="1">Membrane</location>
        <topology evidence="1">Multi-pass membrane protein</topology>
    </subcellularLocation>
</comment>
<dbReference type="GO" id="GO:0016020">
    <property type="term" value="C:membrane"/>
    <property type="evidence" value="ECO:0007669"/>
    <property type="project" value="UniProtKB-SubCell"/>
</dbReference>
<feature type="compositionally biased region" description="Basic and acidic residues" evidence="5">
    <location>
        <begin position="219"/>
        <end position="229"/>
    </location>
</feature>
<evidence type="ECO:0000256" key="4">
    <source>
        <dbReference type="ARBA" id="ARBA00023136"/>
    </source>
</evidence>
<evidence type="ECO:0000256" key="1">
    <source>
        <dbReference type="ARBA" id="ARBA00004141"/>
    </source>
</evidence>
<evidence type="ECO:0000313" key="7">
    <source>
        <dbReference type="EMBL" id="KAK3088294.1"/>
    </source>
</evidence>
<sequence length="272" mass="30898">MAAGRKQTPMKVNEFGLGYLFWFGLVCSGGALFCVFVSFASPYWYKSWSRVHSPIANIGMWEVCLSGWVKPYDPRMNAYVGCWWIHSTYFSDVWDLIMPPWFRAVQALVIFTLLCNIASTALLVIAGFFQLITQKHFGTKEKRFRLHMVIAILLFAAGGLVLITALVFAMKAKDPNWMPRPWLCYFSWSFGFNVISGFFSAFGGISIFIKSTEIRKKEEKGDDNIDRRAGIPLPPIQPRNDIPFYPKEPSEQDSRNGDTASVTPSKHSESFV</sequence>
<reference evidence="7" key="1">
    <citation type="submission" date="2019-08" db="EMBL/GenBank/DDBJ databases">
        <title>The improved chromosome-level genome for the pearl oyster Pinctada fucata martensii using PacBio sequencing and Hi-C.</title>
        <authorList>
            <person name="Zheng Z."/>
        </authorList>
    </citation>
    <scope>NUCLEOTIDE SEQUENCE</scope>
    <source>
        <strain evidence="7">ZZ-2019</strain>
        <tissue evidence="7">Adductor muscle</tissue>
    </source>
</reference>
<dbReference type="PANTHER" id="PTHR21284">
    <property type="entry name" value="EG:80H7.2 PROTEIN"/>
    <property type="match status" value="1"/>
</dbReference>
<evidence type="ECO:0000256" key="5">
    <source>
        <dbReference type="SAM" id="MobiDB-lite"/>
    </source>
</evidence>
<dbReference type="EMBL" id="VSWD01000011">
    <property type="protein sequence ID" value="KAK3088294.1"/>
    <property type="molecule type" value="Genomic_DNA"/>
</dbReference>
<dbReference type="AlphaFoldDB" id="A0AA88XLW9"/>
<keyword evidence="8" id="KW-1185">Reference proteome</keyword>
<feature type="transmembrane region" description="Helical" evidence="6">
    <location>
        <begin position="190"/>
        <end position="209"/>
    </location>
</feature>
<name>A0AA88XLW9_PINIB</name>
<proteinExistence type="predicted"/>
<comment type="caution">
    <text evidence="7">The sequence shown here is derived from an EMBL/GenBank/DDBJ whole genome shotgun (WGS) entry which is preliminary data.</text>
</comment>
<keyword evidence="2 6" id="KW-0812">Transmembrane</keyword>
<evidence type="ECO:0000256" key="6">
    <source>
        <dbReference type="SAM" id="Phobius"/>
    </source>
</evidence>
<feature type="region of interest" description="Disordered" evidence="5">
    <location>
        <begin position="219"/>
        <end position="272"/>
    </location>
</feature>
<organism evidence="7 8">
    <name type="scientific">Pinctada imbricata</name>
    <name type="common">Atlantic pearl-oyster</name>
    <name type="synonym">Pinctada martensii</name>
    <dbReference type="NCBI Taxonomy" id="66713"/>
    <lineage>
        <taxon>Eukaryota</taxon>
        <taxon>Metazoa</taxon>
        <taxon>Spiralia</taxon>
        <taxon>Lophotrochozoa</taxon>
        <taxon>Mollusca</taxon>
        <taxon>Bivalvia</taxon>
        <taxon>Autobranchia</taxon>
        <taxon>Pteriomorphia</taxon>
        <taxon>Pterioida</taxon>
        <taxon>Pterioidea</taxon>
        <taxon>Pteriidae</taxon>
        <taxon>Pinctada</taxon>
    </lineage>
</organism>
<dbReference type="Pfam" id="PF13903">
    <property type="entry name" value="Claudin_2"/>
    <property type="match status" value="1"/>
</dbReference>